<organism evidence="1 2">
    <name type="scientific">Tritrichomonas musculus</name>
    <dbReference type="NCBI Taxonomy" id="1915356"/>
    <lineage>
        <taxon>Eukaryota</taxon>
        <taxon>Metamonada</taxon>
        <taxon>Parabasalia</taxon>
        <taxon>Tritrichomonadida</taxon>
        <taxon>Tritrichomonadidae</taxon>
        <taxon>Tritrichomonas</taxon>
    </lineage>
</organism>
<dbReference type="EMBL" id="JAPFFF010000004">
    <property type="protein sequence ID" value="KAK8891853.1"/>
    <property type="molecule type" value="Genomic_DNA"/>
</dbReference>
<proteinExistence type="predicted"/>
<accession>A0ABR2KLK1</accession>
<gene>
    <name evidence="1" type="ORF">M9Y10_029075</name>
</gene>
<reference evidence="1 2" key="1">
    <citation type="submission" date="2024-04" db="EMBL/GenBank/DDBJ databases">
        <title>Tritrichomonas musculus Genome.</title>
        <authorList>
            <person name="Alves-Ferreira E."/>
            <person name="Grigg M."/>
            <person name="Lorenzi H."/>
            <person name="Galac M."/>
        </authorList>
    </citation>
    <scope>NUCLEOTIDE SEQUENCE [LARGE SCALE GENOMIC DNA]</scope>
    <source>
        <strain evidence="1 2">EAF2021</strain>
    </source>
</reference>
<protein>
    <submittedName>
        <fullName evidence="1">Uncharacterized protein</fullName>
    </submittedName>
</protein>
<comment type="caution">
    <text evidence="1">The sequence shown here is derived from an EMBL/GenBank/DDBJ whole genome shotgun (WGS) entry which is preliminary data.</text>
</comment>
<keyword evidence="2" id="KW-1185">Reference proteome</keyword>
<evidence type="ECO:0000313" key="2">
    <source>
        <dbReference type="Proteomes" id="UP001470230"/>
    </source>
</evidence>
<evidence type="ECO:0000313" key="1">
    <source>
        <dbReference type="EMBL" id="KAK8891853.1"/>
    </source>
</evidence>
<name>A0ABR2KLK1_9EUKA</name>
<sequence>MSVISYIPAQNKYSNVTVQISDTVNPISPEIQNNYTFIEPVLTQGVRKTKNFTLTISASCYKVSGDDDNERIQYLPMLFALVYVPNGFNPLSLDIALNESIELYKANKYLILQGLLENGKIKKTYSYLARNLSAGVRKFKNTTIQLYSEFTVSSDDLDESSCLFPIPYFLIAAEHLPNDQDEEDKQIYVIQDKEDCFISTNYEDLHSLSTEILNKGTLLLQGQLLSRQALIQSTRLSKNLEASECVYLILKIPDDPVFPYFHCKGLFGTVNYSVKYS</sequence>
<dbReference type="Proteomes" id="UP001470230">
    <property type="component" value="Unassembled WGS sequence"/>
</dbReference>